<name>A0A9D4IWL5_DREPO</name>
<organism evidence="1 2">
    <name type="scientific">Dreissena polymorpha</name>
    <name type="common">Zebra mussel</name>
    <name type="synonym">Mytilus polymorpha</name>
    <dbReference type="NCBI Taxonomy" id="45954"/>
    <lineage>
        <taxon>Eukaryota</taxon>
        <taxon>Metazoa</taxon>
        <taxon>Spiralia</taxon>
        <taxon>Lophotrochozoa</taxon>
        <taxon>Mollusca</taxon>
        <taxon>Bivalvia</taxon>
        <taxon>Autobranchia</taxon>
        <taxon>Heteroconchia</taxon>
        <taxon>Euheterodonta</taxon>
        <taxon>Imparidentia</taxon>
        <taxon>Neoheterodontei</taxon>
        <taxon>Myida</taxon>
        <taxon>Dreissenoidea</taxon>
        <taxon>Dreissenidae</taxon>
        <taxon>Dreissena</taxon>
    </lineage>
</organism>
<reference evidence="1" key="2">
    <citation type="submission" date="2020-11" db="EMBL/GenBank/DDBJ databases">
        <authorList>
            <person name="McCartney M.A."/>
            <person name="Auch B."/>
            <person name="Kono T."/>
            <person name="Mallez S."/>
            <person name="Becker A."/>
            <person name="Gohl D.M."/>
            <person name="Silverstein K.A.T."/>
            <person name="Koren S."/>
            <person name="Bechman K.B."/>
            <person name="Herman A."/>
            <person name="Abrahante J.E."/>
            <person name="Garbe J."/>
        </authorList>
    </citation>
    <scope>NUCLEOTIDE SEQUENCE</scope>
    <source>
        <strain evidence="1">Duluth1</strain>
        <tissue evidence="1">Whole animal</tissue>
    </source>
</reference>
<dbReference type="EMBL" id="JAIWYP010000008">
    <property type="protein sequence ID" value="KAH3787327.1"/>
    <property type="molecule type" value="Genomic_DNA"/>
</dbReference>
<dbReference type="Proteomes" id="UP000828390">
    <property type="component" value="Unassembled WGS sequence"/>
</dbReference>
<evidence type="ECO:0000313" key="1">
    <source>
        <dbReference type="EMBL" id="KAH3787327.1"/>
    </source>
</evidence>
<keyword evidence="2" id="KW-1185">Reference proteome</keyword>
<dbReference type="AlphaFoldDB" id="A0A9D4IWL5"/>
<evidence type="ECO:0000313" key="2">
    <source>
        <dbReference type="Proteomes" id="UP000828390"/>
    </source>
</evidence>
<comment type="caution">
    <text evidence="1">The sequence shown here is derived from an EMBL/GenBank/DDBJ whole genome shotgun (WGS) entry which is preliminary data.</text>
</comment>
<reference evidence="1" key="1">
    <citation type="journal article" date="2019" name="bioRxiv">
        <title>The Genome of the Zebra Mussel, Dreissena polymorpha: A Resource for Invasive Species Research.</title>
        <authorList>
            <person name="McCartney M.A."/>
            <person name="Auch B."/>
            <person name="Kono T."/>
            <person name="Mallez S."/>
            <person name="Zhang Y."/>
            <person name="Obille A."/>
            <person name="Becker A."/>
            <person name="Abrahante J.E."/>
            <person name="Garbe J."/>
            <person name="Badalamenti J.P."/>
            <person name="Herman A."/>
            <person name="Mangelson H."/>
            <person name="Liachko I."/>
            <person name="Sullivan S."/>
            <person name="Sone E.D."/>
            <person name="Koren S."/>
            <person name="Silverstein K.A.T."/>
            <person name="Beckman K.B."/>
            <person name="Gohl D.M."/>
        </authorList>
    </citation>
    <scope>NUCLEOTIDE SEQUENCE</scope>
    <source>
        <strain evidence="1">Duluth1</strain>
        <tissue evidence="1">Whole animal</tissue>
    </source>
</reference>
<proteinExistence type="predicted"/>
<accession>A0A9D4IWL5</accession>
<protein>
    <submittedName>
        <fullName evidence="1">Uncharacterized protein</fullName>
    </submittedName>
</protein>
<gene>
    <name evidence="1" type="ORF">DPMN_165449</name>
</gene>
<sequence>METFATTRARTCNCDSCECADSFSGPKCEVALENVKDVCERVWKCRLCDGKTMGPGGLCSHCETVEKVRIIHIKDDFDLLERKGSHCMFHDEHSGLHNYSVVP</sequence>